<dbReference type="RefSeq" id="WP_249247401.1">
    <property type="nucleotide sequence ID" value="NZ_JAKIKT010000001.1"/>
</dbReference>
<evidence type="ECO:0000313" key="2">
    <source>
        <dbReference type="Proteomes" id="UP001202831"/>
    </source>
</evidence>
<keyword evidence="2" id="KW-1185">Reference proteome</keyword>
<name>A0ABT0N2J7_9GAMM</name>
<dbReference type="Proteomes" id="UP001202831">
    <property type="component" value="Unassembled WGS sequence"/>
</dbReference>
<evidence type="ECO:0000313" key="1">
    <source>
        <dbReference type="EMBL" id="MCL2912570.1"/>
    </source>
</evidence>
<organism evidence="1 2">
    <name type="scientific">Shewanella corallii</name>
    <dbReference type="NCBI Taxonomy" id="560080"/>
    <lineage>
        <taxon>Bacteria</taxon>
        <taxon>Pseudomonadati</taxon>
        <taxon>Pseudomonadota</taxon>
        <taxon>Gammaproteobacteria</taxon>
        <taxon>Alteromonadales</taxon>
        <taxon>Shewanellaceae</taxon>
        <taxon>Shewanella</taxon>
    </lineage>
</organism>
<accession>A0ABT0N2J7</accession>
<reference evidence="1 2" key="1">
    <citation type="submission" date="2022-01" db="EMBL/GenBank/DDBJ databases">
        <title>Whole genome-based taxonomy of the Shewanellaceae.</title>
        <authorList>
            <person name="Martin-Rodriguez A.J."/>
        </authorList>
    </citation>
    <scope>NUCLEOTIDE SEQUENCE [LARGE SCALE GENOMIC DNA]</scope>
    <source>
        <strain evidence="1 2">DSM 21332</strain>
    </source>
</reference>
<gene>
    <name evidence="1" type="ORF">L2725_02015</name>
</gene>
<comment type="caution">
    <text evidence="1">The sequence shown here is derived from an EMBL/GenBank/DDBJ whole genome shotgun (WGS) entry which is preliminary data.</text>
</comment>
<proteinExistence type="predicted"/>
<sequence>MTRIQTVILKGKGETGISCSKTHTHSEHVHGPDCGHTAIRHGDHVDYLVDGNLHHPHGDHCDAHTLEVSASHPDECNAAHSCGDHIHGPGCGHEAIKHGDHIDYIVDGRLHHQHNGHCDDHGPIELVKG</sequence>
<dbReference type="EMBL" id="JAKIKT010000001">
    <property type="protein sequence ID" value="MCL2912570.1"/>
    <property type="molecule type" value="Genomic_DNA"/>
</dbReference>
<protein>
    <submittedName>
        <fullName evidence="1">Uncharacterized protein</fullName>
    </submittedName>
</protein>